<feature type="region of interest" description="Disordered" evidence="1">
    <location>
        <begin position="1"/>
        <end position="35"/>
    </location>
</feature>
<dbReference type="Proteomes" id="UP000077266">
    <property type="component" value="Unassembled WGS sequence"/>
</dbReference>
<reference evidence="2 3" key="1">
    <citation type="journal article" date="2016" name="Mol. Biol. Evol.">
        <title>Comparative Genomics of Early-Diverging Mushroom-Forming Fungi Provides Insights into the Origins of Lignocellulose Decay Capabilities.</title>
        <authorList>
            <person name="Nagy L.G."/>
            <person name="Riley R."/>
            <person name="Tritt A."/>
            <person name="Adam C."/>
            <person name="Daum C."/>
            <person name="Floudas D."/>
            <person name="Sun H."/>
            <person name="Yadav J.S."/>
            <person name="Pangilinan J."/>
            <person name="Larsson K.H."/>
            <person name="Matsuura K."/>
            <person name="Barry K."/>
            <person name="Labutti K."/>
            <person name="Kuo R."/>
            <person name="Ohm R.A."/>
            <person name="Bhattacharya S.S."/>
            <person name="Shirouzu T."/>
            <person name="Yoshinaga Y."/>
            <person name="Martin F.M."/>
            <person name="Grigoriev I.V."/>
            <person name="Hibbett D.S."/>
        </authorList>
    </citation>
    <scope>NUCLEOTIDE SEQUENCE [LARGE SCALE GENOMIC DNA]</scope>
    <source>
        <strain evidence="2 3">HHB12029</strain>
    </source>
</reference>
<sequence length="288" mass="31491">MPLDLFPHDPRPRTPPSPLPPLTPTPSTTNPRTSCDVSAVAPARTDLCTGAIGLEARTDLCTSGPFGSTRSSVAASPSPVLSRNLIKSPQLMPRLAAHPSRRLPPHALRSLAVRREVMACTAASTSDVHSRQICSYRRRVNGRLRNERQQSLRSTSVPGGERKSRRTVDISERLPEVSGTDQEPRRMVAFRDSLRTIGVESHALAIASGLPFAADLEHPDVTDTVWVLKDLPFEVLVASIPDIDFTMRPIHVISSASLRAPGAFISITPSTSRRGYEHCGLRPARRRR</sequence>
<protein>
    <submittedName>
        <fullName evidence="2">Uncharacterized protein</fullName>
    </submittedName>
</protein>
<accession>A0A165HJB5</accession>
<dbReference type="AlphaFoldDB" id="A0A165HJB5"/>
<evidence type="ECO:0000256" key="1">
    <source>
        <dbReference type="SAM" id="MobiDB-lite"/>
    </source>
</evidence>
<feature type="compositionally biased region" description="Low complexity" evidence="1">
    <location>
        <begin position="25"/>
        <end position="34"/>
    </location>
</feature>
<feature type="compositionally biased region" description="Basic and acidic residues" evidence="1">
    <location>
        <begin position="160"/>
        <end position="175"/>
    </location>
</feature>
<name>A0A165HJB5_EXIGL</name>
<gene>
    <name evidence="2" type="ORF">EXIGLDRAFT_769344</name>
</gene>
<keyword evidence="3" id="KW-1185">Reference proteome</keyword>
<dbReference type="EMBL" id="KV426015">
    <property type="protein sequence ID" value="KZV92055.1"/>
    <property type="molecule type" value="Genomic_DNA"/>
</dbReference>
<organism evidence="2 3">
    <name type="scientific">Exidia glandulosa HHB12029</name>
    <dbReference type="NCBI Taxonomy" id="1314781"/>
    <lineage>
        <taxon>Eukaryota</taxon>
        <taxon>Fungi</taxon>
        <taxon>Dikarya</taxon>
        <taxon>Basidiomycota</taxon>
        <taxon>Agaricomycotina</taxon>
        <taxon>Agaricomycetes</taxon>
        <taxon>Auriculariales</taxon>
        <taxon>Exidiaceae</taxon>
        <taxon>Exidia</taxon>
    </lineage>
</organism>
<feature type="compositionally biased region" description="Pro residues" evidence="1">
    <location>
        <begin position="13"/>
        <end position="24"/>
    </location>
</feature>
<evidence type="ECO:0000313" key="2">
    <source>
        <dbReference type="EMBL" id="KZV92055.1"/>
    </source>
</evidence>
<feature type="compositionally biased region" description="Basic and acidic residues" evidence="1">
    <location>
        <begin position="1"/>
        <end position="12"/>
    </location>
</feature>
<evidence type="ECO:0000313" key="3">
    <source>
        <dbReference type="Proteomes" id="UP000077266"/>
    </source>
</evidence>
<feature type="region of interest" description="Disordered" evidence="1">
    <location>
        <begin position="145"/>
        <end position="181"/>
    </location>
</feature>
<proteinExistence type="predicted"/>
<dbReference type="InParanoid" id="A0A165HJB5"/>